<name>A0A974SGX8_9HYPH</name>
<dbReference type="Gene3D" id="3.40.50.300">
    <property type="entry name" value="P-loop containing nucleotide triphosphate hydrolases"/>
    <property type="match status" value="1"/>
</dbReference>
<dbReference type="AlphaFoldDB" id="A0A974SGX8"/>
<evidence type="ECO:0000313" key="2">
    <source>
        <dbReference type="Proteomes" id="UP000596427"/>
    </source>
</evidence>
<gene>
    <name evidence="1" type="ORF">EZH22_16780</name>
</gene>
<proteinExistence type="predicted"/>
<dbReference type="EMBL" id="CP063362">
    <property type="protein sequence ID" value="QRG04807.1"/>
    <property type="molecule type" value="Genomic_DNA"/>
</dbReference>
<reference evidence="1 2" key="1">
    <citation type="submission" date="2020-10" db="EMBL/GenBank/DDBJ databases">
        <title>Degradation of 1,4-Dioxane by Xanthobacter sp. YN2, via a Novel Group-2 Soluble Di-Iron Monooxygenase.</title>
        <authorList>
            <person name="Ma F."/>
            <person name="Wang Y."/>
            <person name="Yang J."/>
            <person name="Guo H."/>
            <person name="Su D."/>
            <person name="Yu L."/>
        </authorList>
    </citation>
    <scope>NUCLEOTIDE SEQUENCE [LARGE SCALE GENOMIC DNA]</scope>
    <source>
        <strain evidence="1 2">YN2</strain>
    </source>
</reference>
<dbReference type="GO" id="GO:0003688">
    <property type="term" value="F:DNA replication origin binding"/>
    <property type="evidence" value="ECO:0007669"/>
    <property type="project" value="TreeGrafter"/>
</dbReference>
<organism evidence="1 2">
    <name type="scientific">Xanthobacter dioxanivorans</name>
    <dbReference type="NCBI Taxonomy" id="2528964"/>
    <lineage>
        <taxon>Bacteria</taxon>
        <taxon>Pseudomonadati</taxon>
        <taxon>Pseudomonadota</taxon>
        <taxon>Alphaproteobacteria</taxon>
        <taxon>Hyphomicrobiales</taxon>
        <taxon>Xanthobacteraceae</taxon>
        <taxon>Xanthobacter</taxon>
    </lineage>
</organism>
<dbReference type="GO" id="GO:0005886">
    <property type="term" value="C:plasma membrane"/>
    <property type="evidence" value="ECO:0007669"/>
    <property type="project" value="TreeGrafter"/>
</dbReference>
<dbReference type="PANTHER" id="PTHR30050:SF5">
    <property type="entry name" value="DNAA REGULATORY INACTIVATOR HDA"/>
    <property type="match status" value="1"/>
</dbReference>
<keyword evidence="2" id="KW-1185">Reference proteome</keyword>
<dbReference type="Proteomes" id="UP000596427">
    <property type="component" value="Chromosome"/>
</dbReference>
<dbReference type="GO" id="GO:0006270">
    <property type="term" value="P:DNA replication initiation"/>
    <property type="evidence" value="ECO:0007669"/>
    <property type="project" value="TreeGrafter"/>
</dbReference>
<dbReference type="SUPFAM" id="SSF52540">
    <property type="entry name" value="P-loop containing nucleoside triphosphate hydrolases"/>
    <property type="match status" value="1"/>
</dbReference>
<accession>A0A974SGX8</accession>
<dbReference type="RefSeq" id="WP_203191684.1">
    <property type="nucleotide sequence ID" value="NZ_CP063362.1"/>
</dbReference>
<evidence type="ECO:0000313" key="1">
    <source>
        <dbReference type="EMBL" id="QRG04807.1"/>
    </source>
</evidence>
<dbReference type="InterPro" id="IPR027417">
    <property type="entry name" value="P-loop_NTPase"/>
</dbReference>
<dbReference type="Gene3D" id="1.10.8.60">
    <property type="match status" value="1"/>
</dbReference>
<dbReference type="KEGG" id="xdi:EZH22_16780"/>
<sequence>MAGRDPRPRQLPLDLPARPALHREDFLAAPGNAAALALIDAFPDWSARVVCLVGPEGAGKSHLAAIFAERAGARTLAARDLQREDVPAALAAGALVLEDLEPGDFSEAALFHLLNLAREQQAWLLMTARTPPAQFVLATADLASRLRAVPVFEIAPADDALLAAVLVKLFADRQLAVDEATVQYLLLRMQRTVAGAKRIVEAIDAAALAARRPVTRALAAQVLREEAALREEAGGAGEADDEDE</sequence>
<dbReference type="PANTHER" id="PTHR30050">
    <property type="entry name" value="CHROMOSOMAL REPLICATION INITIATOR PROTEIN DNAA"/>
    <property type="match status" value="1"/>
</dbReference>
<protein>
    <submittedName>
        <fullName evidence="1">Chromosomal replication initiator DnaA</fullName>
    </submittedName>
</protein>